<evidence type="ECO:0000313" key="9">
    <source>
        <dbReference type="EMBL" id="MEW9503141.1"/>
    </source>
</evidence>
<evidence type="ECO:0000256" key="3">
    <source>
        <dbReference type="ARBA" id="ARBA00022679"/>
    </source>
</evidence>
<dbReference type="InterPro" id="IPR003594">
    <property type="entry name" value="HATPase_dom"/>
</dbReference>
<gene>
    <name evidence="9" type="ORF">AB1471_15285</name>
</gene>
<keyword evidence="3" id="KW-0808">Transferase</keyword>
<dbReference type="PRINTS" id="PR00344">
    <property type="entry name" value="BCTRLSENSOR"/>
</dbReference>
<dbReference type="PROSITE" id="PS50109">
    <property type="entry name" value="HIS_KIN"/>
    <property type="match status" value="1"/>
</dbReference>
<evidence type="ECO:0000256" key="7">
    <source>
        <dbReference type="ARBA" id="ARBA00023012"/>
    </source>
</evidence>
<dbReference type="Pfam" id="PF02518">
    <property type="entry name" value="HATPase_c"/>
    <property type="match status" value="1"/>
</dbReference>
<feature type="domain" description="Histidine kinase" evidence="8">
    <location>
        <begin position="1"/>
        <end position="171"/>
    </location>
</feature>
<evidence type="ECO:0000256" key="2">
    <source>
        <dbReference type="ARBA" id="ARBA00012438"/>
    </source>
</evidence>
<keyword evidence="10" id="KW-1185">Reference proteome</keyword>
<keyword evidence="7" id="KW-0902">Two-component regulatory system</keyword>
<keyword evidence="5" id="KW-0418">Kinase</keyword>
<dbReference type="Proteomes" id="UP001556040">
    <property type="component" value="Unassembled WGS sequence"/>
</dbReference>
<proteinExistence type="predicted"/>
<evidence type="ECO:0000313" key="10">
    <source>
        <dbReference type="Proteomes" id="UP001556040"/>
    </source>
</evidence>
<dbReference type="SUPFAM" id="SSF55874">
    <property type="entry name" value="ATPase domain of HSP90 chaperone/DNA topoisomerase II/histidine kinase"/>
    <property type="match status" value="1"/>
</dbReference>
<dbReference type="GO" id="GO:0005524">
    <property type="term" value="F:ATP binding"/>
    <property type="evidence" value="ECO:0007669"/>
    <property type="project" value="UniProtKB-KW"/>
</dbReference>
<dbReference type="InterPro" id="IPR004358">
    <property type="entry name" value="Sig_transdc_His_kin-like_C"/>
</dbReference>
<comment type="caution">
    <text evidence="9">The sequence shown here is derived from an EMBL/GenBank/DDBJ whole genome shotgun (WGS) entry which is preliminary data.</text>
</comment>
<comment type="catalytic activity">
    <reaction evidence="1">
        <text>ATP + protein L-histidine = ADP + protein N-phospho-L-histidine.</text>
        <dbReference type="EC" id="2.7.13.3"/>
    </reaction>
</comment>
<dbReference type="EMBL" id="JBFMIA010000024">
    <property type="protein sequence ID" value="MEW9503141.1"/>
    <property type="molecule type" value="Genomic_DNA"/>
</dbReference>
<organism evidence="9 10">
    <name type="scientific">Jeotgalibacillus marinus</name>
    <dbReference type="NCBI Taxonomy" id="86667"/>
    <lineage>
        <taxon>Bacteria</taxon>
        <taxon>Bacillati</taxon>
        <taxon>Bacillota</taxon>
        <taxon>Bacilli</taxon>
        <taxon>Bacillales</taxon>
        <taxon>Caryophanaceae</taxon>
        <taxon>Jeotgalibacillus</taxon>
    </lineage>
</organism>
<accession>A0ABV3Q7D2</accession>
<dbReference type="PANTHER" id="PTHR43065">
    <property type="entry name" value="SENSOR HISTIDINE KINASE"/>
    <property type="match status" value="1"/>
</dbReference>
<dbReference type="InterPro" id="IPR005467">
    <property type="entry name" value="His_kinase_dom"/>
</dbReference>
<keyword evidence="6 9" id="KW-0067">ATP-binding</keyword>
<reference evidence="9 10" key="1">
    <citation type="journal article" date="1979" name="Int. J. Syst. Evol. Microbiol.">
        <title>Bacillus globisporus subsp. marinus subsp. nov.</title>
        <authorList>
            <person name="Liu H."/>
        </authorList>
    </citation>
    <scope>NUCLEOTIDE SEQUENCE [LARGE SCALE GENOMIC DNA]</scope>
    <source>
        <strain evidence="9 10">DSM 1297</strain>
    </source>
</reference>
<protein>
    <recommendedName>
        <fullName evidence="2">histidine kinase</fullName>
        <ecNumber evidence="2">2.7.13.3</ecNumber>
    </recommendedName>
</protein>
<dbReference type="PANTHER" id="PTHR43065:SF34">
    <property type="entry name" value="SPORULATION KINASE A"/>
    <property type="match status" value="1"/>
</dbReference>
<name>A0ABV3Q7D2_9BACL</name>
<evidence type="ECO:0000256" key="1">
    <source>
        <dbReference type="ARBA" id="ARBA00000085"/>
    </source>
</evidence>
<evidence type="ECO:0000259" key="8">
    <source>
        <dbReference type="PROSITE" id="PS50109"/>
    </source>
</evidence>
<dbReference type="EC" id="2.7.13.3" evidence="2"/>
<dbReference type="InterPro" id="IPR036890">
    <property type="entry name" value="HATPase_C_sf"/>
</dbReference>
<dbReference type="SMART" id="SM00387">
    <property type="entry name" value="HATPase_c"/>
    <property type="match status" value="1"/>
</dbReference>
<sequence length="189" mass="20962">MSELQRIETIMTEFLMLAKPKISSYEFVSLPSVLNETVELMQPQATLCDIKLSVKLADKGSVVYGDKNRLKQVFINMLKNAIEATTGGGEVTLSYNEGNGIQHIAIQDTGCGISQDRLERLNQPFYTTKENGTGLGLVVTYKIIEEHDGKIEVESELGEGTVFNLYFPAREAEDVDSTNNGNADWNFTN</sequence>
<keyword evidence="4" id="KW-0547">Nucleotide-binding</keyword>
<evidence type="ECO:0000256" key="6">
    <source>
        <dbReference type="ARBA" id="ARBA00022840"/>
    </source>
</evidence>
<dbReference type="RefSeq" id="WP_367780628.1">
    <property type="nucleotide sequence ID" value="NZ_JBFMIA010000024.1"/>
</dbReference>
<evidence type="ECO:0000256" key="5">
    <source>
        <dbReference type="ARBA" id="ARBA00022777"/>
    </source>
</evidence>
<dbReference type="Gene3D" id="3.30.565.10">
    <property type="entry name" value="Histidine kinase-like ATPase, C-terminal domain"/>
    <property type="match status" value="1"/>
</dbReference>
<evidence type="ECO:0000256" key="4">
    <source>
        <dbReference type="ARBA" id="ARBA00022741"/>
    </source>
</evidence>